<keyword evidence="2" id="KW-1185">Reference proteome</keyword>
<comment type="caution">
    <text evidence="1">The sequence shown here is derived from an EMBL/GenBank/DDBJ whole genome shotgun (WGS) entry which is preliminary data.</text>
</comment>
<evidence type="ECO:0000313" key="1">
    <source>
        <dbReference type="EMBL" id="CAK7341113.1"/>
    </source>
</evidence>
<name>A0AAV1RWE2_9ROSI</name>
<organism evidence="1 2">
    <name type="scientific">Dovyalis caffra</name>
    <dbReference type="NCBI Taxonomy" id="77055"/>
    <lineage>
        <taxon>Eukaryota</taxon>
        <taxon>Viridiplantae</taxon>
        <taxon>Streptophyta</taxon>
        <taxon>Embryophyta</taxon>
        <taxon>Tracheophyta</taxon>
        <taxon>Spermatophyta</taxon>
        <taxon>Magnoliopsida</taxon>
        <taxon>eudicotyledons</taxon>
        <taxon>Gunneridae</taxon>
        <taxon>Pentapetalae</taxon>
        <taxon>rosids</taxon>
        <taxon>fabids</taxon>
        <taxon>Malpighiales</taxon>
        <taxon>Salicaceae</taxon>
        <taxon>Flacourtieae</taxon>
        <taxon>Dovyalis</taxon>
    </lineage>
</organism>
<sequence>MSGWATQGKEFKSLAIQEKKLFHSSIDIHMYNKIHRMQKAEVPCFKKTVKRTASSYFRNSIEKEEGGQDNPPLFSEKLIVVETYMLNKWKVTPPRKRLDSQLALLSSSDERKQLRPPPLV</sequence>
<reference evidence="1 2" key="1">
    <citation type="submission" date="2024-01" db="EMBL/GenBank/DDBJ databases">
        <authorList>
            <person name="Waweru B."/>
        </authorList>
    </citation>
    <scope>NUCLEOTIDE SEQUENCE [LARGE SCALE GENOMIC DNA]</scope>
</reference>
<accession>A0AAV1RWE2</accession>
<protein>
    <submittedName>
        <fullName evidence="1">Uncharacterized protein</fullName>
    </submittedName>
</protein>
<dbReference type="EMBL" id="CAWUPB010001160">
    <property type="protein sequence ID" value="CAK7341113.1"/>
    <property type="molecule type" value="Genomic_DNA"/>
</dbReference>
<evidence type="ECO:0000313" key="2">
    <source>
        <dbReference type="Proteomes" id="UP001314170"/>
    </source>
</evidence>
<dbReference type="Proteomes" id="UP001314170">
    <property type="component" value="Unassembled WGS sequence"/>
</dbReference>
<gene>
    <name evidence="1" type="ORF">DCAF_LOCUS16120</name>
</gene>
<dbReference type="AlphaFoldDB" id="A0AAV1RWE2"/>
<proteinExistence type="predicted"/>